<dbReference type="PROSITE" id="PS51918">
    <property type="entry name" value="RADICAL_SAM"/>
    <property type="match status" value="1"/>
</dbReference>
<dbReference type="SFLD" id="SFLDS00029">
    <property type="entry name" value="Radical_SAM"/>
    <property type="match status" value="1"/>
</dbReference>
<dbReference type="Gene3D" id="3.20.20.70">
    <property type="entry name" value="Aldolase class I"/>
    <property type="match status" value="1"/>
</dbReference>
<evidence type="ECO:0000256" key="2">
    <source>
        <dbReference type="ARBA" id="ARBA00022723"/>
    </source>
</evidence>
<evidence type="ECO:0000256" key="1">
    <source>
        <dbReference type="ARBA" id="ARBA00022691"/>
    </source>
</evidence>
<dbReference type="InterPro" id="IPR013785">
    <property type="entry name" value="Aldolase_TIM"/>
</dbReference>
<dbReference type="GeneID" id="41595372"/>
<name>A0A2K5ASA9_9ARCH</name>
<organism evidence="6 7">
    <name type="scientific">Candidatus Nitrosocaldus cavascurensis</name>
    <dbReference type="NCBI Taxonomy" id="2058097"/>
    <lineage>
        <taxon>Archaea</taxon>
        <taxon>Nitrososphaerota</taxon>
        <taxon>Nitrososphaeria</taxon>
        <taxon>Candidatus Nitrosocaldales</taxon>
        <taxon>Candidatus Nitrosocaldaceae</taxon>
        <taxon>Candidatus Nitrosocaldus</taxon>
    </lineage>
</organism>
<dbReference type="PANTHER" id="PTHR11228">
    <property type="entry name" value="RADICAL SAM DOMAIN PROTEIN"/>
    <property type="match status" value="1"/>
</dbReference>
<keyword evidence="4" id="KW-0411">Iron-sulfur</keyword>
<keyword evidence="3" id="KW-0408">Iron</keyword>
<dbReference type="Pfam" id="PF04055">
    <property type="entry name" value="Radical_SAM"/>
    <property type="match status" value="1"/>
</dbReference>
<dbReference type="GO" id="GO:0046872">
    <property type="term" value="F:metal ion binding"/>
    <property type="evidence" value="ECO:0007669"/>
    <property type="project" value="UniProtKB-KW"/>
</dbReference>
<feature type="domain" description="Radical SAM core" evidence="5">
    <location>
        <begin position="33"/>
        <end position="245"/>
    </location>
</feature>
<protein>
    <submittedName>
        <fullName evidence="6">Fe-S oxidoreductase</fullName>
    </submittedName>
</protein>
<dbReference type="PANTHER" id="PTHR11228:SF7">
    <property type="entry name" value="PQQA PEPTIDE CYCLASE"/>
    <property type="match status" value="1"/>
</dbReference>
<sequence>MVHASDARNIVNMLKDPMYWRIASKAIKSMLGKRSPFYGSVDVTNYCNLHCSHCYWWASRNSSLQELSVEGWKYVIDELFKKRYNVVHVYLLGGEPYLRPDVIELFSNEMYGKCTVVTNATLPIKFFKGIVLYIFSVDGPREVHDMIRGKTYDKVRQNIMEFTNTYGRKGKGFYTTVNVTINSLNYKHVGEMVKEWEGIVEGIVFQFYTPFSENDPLWLPFGKERDALIDELIRLKREHYEFILNTEAQLNVSRKPWGSRCPNWMCIAVDAFGRIKSPCSMGSADPNMPSPICEKCGCLGNCLAYTYGLRGDPNKEYDVYARDMANNIRFRQSSLLHR</sequence>
<dbReference type="RefSeq" id="WP_103286824.1">
    <property type="nucleotide sequence ID" value="NZ_LT981265.1"/>
</dbReference>
<evidence type="ECO:0000256" key="4">
    <source>
        <dbReference type="ARBA" id="ARBA00023014"/>
    </source>
</evidence>
<dbReference type="SFLD" id="SFLDG01067">
    <property type="entry name" value="SPASM/twitch_domain_containing"/>
    <property type="match status" value="1"/>
</dbReference>
<proteinExistence type="predicted"/>
<dbReference type="GO" id="GO:0003824">
    <property type="term" value="F:catalytic activity"/>
    <property type="evidence" value="ECO:0007669"/>
    <property type="project" value="InterPro"/>
</dbReference>
<dbReference type="GO" id="GO:0051536">
    <property type="term" value="F:iron-sulfur cluster binding"/>
    <property type="evidence" value="ECO:0007669"/>
    <property type="project" value="UniProtKB-KW"/>
</dbReference>
<dbReference type="AlphaFoldDB" id="A0A2K5ASA9"/>
<dbReference type="EMBL" id="LT981265">
    <property type="protein sequence ID" value="SPC34538.1"/>
    <property type="molecule type" value="Genomic_DNA"/>
</dbReference>
<keyword evidence="1" id="KW-0949">S-adenosyl-L-methionine</keyword>
<gene>
    <name evidence="6" type="ORF">NCAV_1372</name>
</gene>
<dbReference type="SUPFAM" id="SSF102114">
    <property type="entry name" value="Radical SAM enzymes"/>
    <property type="match status" value="1"/>
</dbReference>
<evidence type="ECO:0000259" key="5">
    <source>
        <dbReference type="PROSITE" id="PS51918"/>
    </source>
</evidence>
<keyword evidence="7" id="KW-1185">Reference proteome</keyword>
<dbReference type="InterPro" id="IPR058240">
    <property type="entry name" value="rSAM_sf"/>
</dbReference>
<evidence type="ECO:0000256" key="3">
    <source>
        <dbReference type="ARBA" id="ARBA00023004"/>
    </source>
</evidence>
<keyword evidence="2" id="KW-0479">Metal-binding</keyword>
<evidence type="ECO:0000313" key="6">
    <source>
        <dbReference type="EMBL" id="SPC34538.1"/>
    </source>
</evidence>
<dbReference type="CDD" id="cd01335">
    <property type="entry name" value="Radical_SAM"/>
    <property type="match status" value="1"/>
</dbReference>
<accession>A0A2K5ASA9</accession>
<dbReference type="Proteomes" id="UP000236248">
    <property type="component" value="Chromosome NCAV"/>
</dbReference>
<dbReference type="InterPro" id="IPR007197">
    <property type="entry name" value="rSAM"/>
</dbReference>
<dbReference type="KEGG" id="ncv:NCAV_1372"/>
<reference evidence="7" key="1">
    <citation type="submission" date="2018-01" db="EMBL/GenBank/DDBJ databases">
        <authorList>
            <person name="Kerou L M."/>
        </authorList>
    </citation>
    <scope>NUCLEOTIDE SEQUENCE [LARGE SCALE GENOMIC DNA]</scope>
    <source>
        <strain evidence="7">SCU2</strain>
    </source>
</reference>
<dbReference type="InterPro" id="IPR050377">
    <property type="entry name" value="Radical_SAM_PqqE_MftC-like"/>
</dbReference>
<evidence type="ECO:0000313" key="7">
    <source>
        <dbReference type="Proteomes" id="UP000236248"/>
    </source>
</evidence>